<name>A0A5C4MC57_9ACTN</name>
<dbReference type="InterPro" id="IPR041522">
    <property type="entry name" value="CdaR_GGDEF"/>
</dbReference>
<dbReference type="Gene3D" id="1.10.10.2840">
    <property type="entry name" value="PucR C-terminal helix-turn-helix domain"/>
    <property type="match status" value="1"/>
</dbReference>
<evidence type="ECO:0000256" key="1">
    <source>
        <dbReference type="ARBA" id="ARBA00006754"/>
    </source>
</evidence>
<comment type="caution">
    <text evidence="4">The sequence shown here is derived from an EMBL/GenBank/DDBJ whole genome shotgun (WGS) entry which is preliminary data.</text>
</comment>
<proteinExistence type="inferred from homology"/>
<dbReference type="InterPro" id="IPR025736">
    <property type="entry name" value="PucR_C-HTH_dom"/>
</dbReference>
<protein>
    <submittedName>
        <fullName evidence="4">PucR family transcriptional regulator</fullName>
    </submittedName>
</protein>
<sequence>MERDLDWFHDLDAEHRSWISLIAHAGIAQCAEWMRTGSAPVDVTSTVFGAAPRGLTRHVTLHQTVAMVRTTIEVIEQHALHLFGPADVEDVRRELSSYAREVAFATADVYARAAESRGQWDARMEALVVDAVVRGEPEEVIRSRAAALGWEADGTVVVVVGAAPAGPTGGDGGVVDDVRRRARAAGLSTLTSVQLERLVVLLGGVDALHDAGGAVVDAFGPGAVVIGPGVDHIAHAHRSARAALAALRAAAGWSAAPRPVLADDLLVERSLAGDGHARRALVDGVHTRLSESDATLHTTLTTFLETGGSVEAAARRLFVHPNTVRYRLRKVREVTGLDPLDPRGAYTLRVGLTLGGLLASPSERVRPSL</sequence>
<reference evidence="4 5" key="1">
    <citation type="submission" date="2019-05" db="EMBL/GenBank/DDBJ databases">
        <title>Mumia sp. nov., isolated from the intestinal contents of plateau pika (Ochotona curzoniae) in the Qinghai-Tibet plateau of China.</title>
        <authorList>
            <person name="Tian Z."/>
        </authorList>
    </citation>
    <scope>NUCLEOTIDE SEQUENCE [LARGE SCALE GENOMIC DNA]</scope>
    <source>
        <strain evidence="5">527</strain>
    </source>
</reference>
<dbReference type="AlphaFoldDB" id="A0A5C4MC57"/>
<organism evidence="4 5">
    <name type="scientific">Mumia zhuanghuii</name>
    <dbReference type="NCBI Taxonomy" id="2585211"/>
    <lineage>
        <taxon>Bacteria</taxon>
        <taxon>Bacillati</taxon>
        <taxon>Actinomycetota</taxon>
        <taxon>Actinomycetes</taxon>
        <taxon>Propionibacteriales</taxon>
        <taxon>Nocardioidaceae</taxon>
        <taxon>Mumia</taxon>
    </lineage>
</organism>
<dbReference type="PANTHER" id="PTHR33744">
    <property type="entry name" value="CARBOHYDRATE DIACID REGULATOR"/>
    <property type="match status" value="1"/>
</dbReference>
<evidence type="ECO:0000313" key="5">
    <source>
        <dbReference type="Proteomes" id="UP000306740"/>
    </source>
</evidence>
<dbReference type="Pfam" id="PF17853">
    <property type="entry name" value="GGDEF_2"/>
    <property type="match status" value="1"/>
</dbReference>
<dbReference type="InterPro" id="IPR051448">
    <property type="entry name" value="CdaR-like_regulators"/>
</dbReference>
<dbReference type="OrthoDB" id="3246591at2"/>
<accession>A0A5C4MC57</accession>
<gene>
    <name evidence="4" type="ORF">FHE65_27290</name>
</gene>
<evidence type="ECO:0000259" key="2">
    <source>
        <dbReference type="Pfam" id="PF13556"/>
    </source>
</evidence>
<dbReference type="EMBL" id="VDFR01000148">
    <property type="protein sequence ID" value="TNC35091.1"/>
    <property type="molecule type" value="Genomic_DNA"/>
</dbReference>
<comment type="similarity">
    <text evidence="1">Belongs to the CdaR family.</text>
</comment>
<dbReference type="Pfam" id="PF13556">
    <property type="entry name" value="HTH_30"/>
    <property type="match status" value="1"/>
</dbReference>
<dbReference type="InterPro" id="IPR042070">
    <property type="entry name" value="PucR_C-HTH_sf"/>
</dbReference>
<dbReference type="PANTHER" id="PTHR33744:SF7">
    <property type="entry name" value="PUCR FAMILY TRANSCRIPTIONAL REGULATOR"/>
    <property type="match status" value="1"/>
</dbReference>
<evidence type="ECO:0000313" key="4">
    <source>
        <dbReference type="EMBL" id="TNC35091.1"/>
    </source>
</evidence>
<feature type="domain" description="PucR C-terminal helix-turn-helix" evidence="2">
    <location>
        <begin position="296"/>
        <end position="353"/>
    </location>
</feature>
<evidence type="ECO:0000259" key="3">
    <source>
        <dbReference type="Pfam" id="PF17853"/>
    </source>
</evidence>
<dbReference type="Proteomes" id="UP000306740">
    <property type="component" value="Unassembled WGS sequence"/>
</dbReference>
<feature type="domain" description="CdaR GGDEF-like" evidence="3">
    <location>
        <begin position="135"/>
        <end position="249"/>
    </location>
</feature>